<accession>A0A517TZ01</accession>
<dbReference type="OrthoDB" id="581243at2"/>
<dbReference type="AlphaFoldDB" id="A0A517TZ01"/>
<dbReference type="InterPro" id="IPR005532">
    <property type="entry name" value="SUMF_dom"/>
</dbReference>
<dbReference type="InterPro" id="IPR016187">
    <property type="entry name" value="CTDL_fold"/>
</dbReference>
<evidence type="ECO:0000313" key="4">
    <source>
        <dbReference type="Proteomes" id="UP000317909"/>
    </source>
</evidence>
<dbReference type="Pfam" id="PF03781">
    <property type="entry name" value="FGE-sulfatase"/>
    <property type="match status" value="1"/>
</dbReference>
<dbReference type="EMBL" id="CP036339">
    <property type="protein sequence ID" value="QDT73585.1"/>
    <property type="molecule type" value="Genomic_DNA"/>
</dbReference>
<dbReference type="PANTHER" id="PTHR23150">
    <property type="entry name" value="SULFATASE MODIFYING FACTOR 1, 2"/>
    <property type="match status" value="1"/>
</dbReference>
<reference evidence="3 4" key="1">
    <citation type="submission" date="2019-02" db="EMBL/GenBank/DDBJ databases">
        <title>Deep-cultivation of Planctomycetes and their phenomic and genomic characterization uncovers novel biology.</title>
        <authorList>
            <person name="Wiegand S."/>
            <person name="Jogler M."/>
            <person name="Boedeker C."/>
            <person name="Pinto D."/>
            <person name="Vollmers J."/>
            <person name="Rivas-Marin E."/>
            <person name="Kohn T."/>
            <person name="Peeters S.H."/>
            <person name="Heuer A."/>
            <person name="Rast P."/>
            <person name="Oberbeckmann S."/>
            <person name="Bunk B."/>
            <person name="Jeske O."/>
            <person name="Meyerdierks A."/>
            <person name="Storesund J.E."/>
            <person name="Kallscheuer N."/>
            <person name="Luecker S."/>
            <person name="Lage O.M."/>
            <person name="Pohl T."/>
            <person name="Merkel B.J."/>
            <person name="Hornburger P."/>
            <person name="Mueller R.-W."/>
            <person name="Bruemmer F."/>
            <person name="Labrenz M."/>
            <person name="Spormann A.M."/>
            <person name="Op den Camp H."/>
            <person name="Overmann J."/>
            <person name="Amann R."/>
            <person name="Jetten M.S.M."/>
            <person name="Mascher T."/>
            <person name="Medema M.H."/>
            <person name="Devos D.P."/>
            <person name="Kaster A.-K."/>
            <person name="Ovreas L."/>
            <person name="Rohde M."/>
            <person name="Galperin M.Y."/>
            <person name="Jogler C."/>
        </authorList>
    </citation>
    <scope>NUCLEOTIDE SEQUENCE [LARGE SCALE GENOMIC DNA]</scope>
    <source>
        <strain evidence="3 4">I41</strain>
    </source>
</reference>
<evidence type="ECO:0000313" key="3">
    <source>
        <dbReference type="EMBL" id="QDT73585.1"/>
    </source>
</evidence>
<organism evidence="3 4">
    <name type="scientific">Lacipirellula limnantheis</name>
    <dbReference type="NCBI Taxonomy" id="2528024"/>
    <lineage>
        <taxon>Bacteria</taxon>
        <taxon>Pseudomonadati</taxon>
        <taxon>Planctomycetota</taxon>
        <taxon>Planctomycetia</taxon>
        <taxon>Pirellulales</taxon>
        <taxon>Lacipirellulaceae</taxon>
        <taxon>Lacipirellula</taxon>
    </lineage>
</organism>
<sequence precursor="true">MKRPFVTHLLLAWFGCWLVARTAAAVTIATVPVGHAGNANDWTGWGGVGYEYRIGAYEVRNAEYVEFLNAKAVSDPLGLYNANMGSNARGGITRSGVSGSYSYAPKAGMQNKPVNYVSFYDAVRFANWLGNGQGSGDTESGAYTILGGTAEPTNGRDIVRNSGATWFLTSDNEWYKAAYHKNDGVTDHYFAYPTANDVAPAGGAPPGGSNSANISLLVGDPTDVGAYVASASPYGTFDQGGNASEWTEKLQPDFETYRTRRGGEWNGFSSNLWAGTQFIEDPLNEHLSVGFRLATVAEATPFAGDFDLDNDVDGADFLAWQRGGSPSPLSAVDLSAWKTAFGGAPIATVPEPSTAMLSICVLIGGARRRSRRM</sequence>
<dbReference type="GO" id="GO:0120147">
    <property type="term" value="F:formylglycine-generating oxidase activity"/>
    <property type="evidence" value="ECO:0007669"/>
    <property type="project" value="TreeGrafter"/>
</dbReference>
<dbReference type="InterPro" id="IPR042095">
    <property type="entry name" value="SUMF_sf"/>
</dbReference>
<keyword evidence="1" id="KW-0732">Signal</keyword>
<proteinExistence type="predicted"/>
<dbReference type="InterPro" id="IPR051043">
    <property type="entry name" value="Sulfatase_Mod_Factor_Kinase"/>
</dbReference>
<dbReference type="RefSeq" id="WP_145433158.1">
    <property type="nucleotide sequence ID" value="NZ_CP036339.1"/>
</dbReference>
<evidence type="ECO:0000259" key="2">
    <source>
        <dbReference type="Pfam" id="PF03781"/>
    </source>
</evidence>
<feature type="signal peptide" evidence="1">
    <location>
        <begin position="1"/>
        <end position="25"/>
    </location>
</feature>
<feature type="domain" description="Sulfatase-modifying factor enzyme-like" evidence="2">
    <location>
        <begin position="51"/>
        <end position="294"/>
    </location>
</feature>
<protein>
    <submittedName>
        <fullName evidence="3">Formylglycine-generating sulfatase enzyme</fullName>
    </submittedName>
</protein>
<dbReference type="PANTHER" id="PTHR23150:SF19">
    <property type="entry name" value="FORMYLGLYCINE-GENERATING ENZYME"/>
    <property type="match status" value="1"/>
</dbReference>
<dbReference type="Proteomes" id="UP000317909">
    <property type="component" value="Chromosome"/>
</dbReference>
<keyword evidence="4" id="KW-1185">Reference proteome</keyword>
<feature type="chain" id="PRO_5021856024" evidence="1">
    <location>
        <begin position="26"/>
        <end position="373"/>
    </location>
</feature>
<dbReference type="KEGG" id="llh:I41_27740"/>
<dbReference type="PROSITE" id="PS51257">
    <property type="entry name" value="PROKAR_LIPOPROTEIN"/>
    <property type="match status" value="1"/>
</dbReference>
<dbReference type="Gene3D" id="3.90.1580.10">
    <property type="entry name" value="paralog of FGE (formylglycine-generating enzyme)"/>
    <property type="match status" value="1"/>
</dbReference>
<name>A0A517TZ01_9BACT</name>
<gene>
    <name evidence="3" type="ORF">I41_27740</name>
</gene>
<dbReference type="SUPFAM" id="SSF56436">
    <property type="entry name" value="C-type lectin-like"/>
    <property type="match status" value="1"/>
</dbReference>
<evidence type="ECO:0000256" key="1">
    <source>
        <dbReference type="SAM" id="SignalP"/>
    </source>
</evidence>